<sequence>MQFTKRHTQRWRTRPTSILLHKPPFIITCASSSFSKLTPSCESRPKQRTHAWVKRKNRAMSAIGSRLWLGFWSPGVES</sequence>
<proteinExistence type="predicted"/>
<dbReference type="Proteomes" id="UP000291084">
    <property type="component" value="Chromosome 11"/>
</dbReference>
<evidence type="ECO:0000313" key="1">
    <source>
        <dbReference type="EMBL" id="BAU01637.1"/>
    </source>
</evidence>
<name>A0A0S3T9G0_PHAAN</name>
<dbReference type="AlphaFoldDB" id="A0A0S3T9G0"/>
<gene>
    <name evidence="1" type="primary">Vigan.11G091000</name>
    <name evidence="1" type="ORF">VIGAN_11091000</name>
</gene>
<keyword evidence="2" id="KW-1185">Reference proteome</keyword>
<organism evidence="1 2">
    <name type="scientific">Vigna angularis var. angularis</name>
    <dbReference type="NCBI Taxonomy" id="157739"/>
    <lineage>
        <taxon>Eukaryota</taxon>
        <taxon>Viridiplantae</taxon>
        <taxon>Streptophyta</taxon>
        <taxon>Embryophyta</taxon>
        <taxon>Tracheophyta</taxon>
        <taxon>Spermatophyta</taxon>
        <taxon>Magnoliopsida</taxon>
        <taxon>eudicotyledons</taxon>
        <taxon>Gunneridae</taxon>
        <taxon>Pentapetalae</taxon>
        <taxon>rosids</taxon>
        <taxon>fabids</taxon>
        <taxon>Fabales</taxon>
        <taxon>Fabaceae</taxon>
        <taxon>Papilionoideae</taxon>
        <taxon>50 kb inversion clade</taxon>
        <taxon>NPAAA clade</taxon>
        <taxon>indigoferoid/millettioid clade</taxon>
        <taxon>Phaseoleae</taxon>
        <taxon>Vigna</taxon>
    </lineage>
</organism>
<reference evidence="1 2" key="1">
    <citation type="journal article" date="2015" name="Sci. Rep.">
        <title>The power of single molecule real-time sequencing technology in the de novo assembly of a eukaryotic genome.</title>
        <authorList>
            <person name="Sakai H."/>
            <person name="Naito K."/>
            <person name="Ogiso-Tanaka E."/>
            <person name="Takahashi Y."/>
            <person name="Iseki K."/>
            <person name="Muto C."/>
            <person name="Satou K."/>
            <person name="Teruya K."/>
            <person name="Shiroma A."/>
            <person name="Shimoji M."/>
            <person name="Hirano T."/>
            <person name="Itoh T."/>
            <person name="Kaga A."/>
            <person name="Tomooka N."/>
        </authorList>
    </citation>
    <scope>NUCLEOTIDE SEQUENCE [LARGE SCALE GENOMIC DNA]</scope>
    <source>
        <strain evidence="2">cv. Shumari</strain>
    </source>
</reference>
<dbReference type="EMBL" id="AP015044">
    <property type="protein sequence ID" value="BAU01637.1"/>
    <property type="molecule type" value="Genomic_DNA"/>
</dbReference>
<evidence type="ECO:0000313" key="2">
    <source>
        <dbReference type="Proteomes" id="UP000291084"/>
    </source>
</evidence>
<accession>A0A0S3T9G0</accession>
<protein>
    <submittedName>
        <fullName evidence="1">Uncharacterized protein</fullName>
    </submittedName>
</protein>